<evidence type="ECO:0000313" key="1">
    <source>
        <dbReference type="EMBL" id="JAD81575.1"/>
    </source>
</evidence>
<organism evidence="1">
    <name type="scientific">Arundo donax</name>
    <name type="common">Giant reed</name>
    <name type="synonym">Donax arundinaceus</name>
    <dbReference type="NCBI Taxonomy" id="35708"/>
    <lineage>
        <taxon>Eukaryota</taxon>
        <taxon>Viridiplantae</taxon>
        <taxon>Streptophyta</taxon>
        <taxon>Embryophyta</taxon>
        <taxon>Tracheophyta</taxon>
        <taxon>Spermatophyta</taxon>
        <taxon>Magnoliopsida</taxon>
        <taxon>Liliopsida</taxon>
        <taxon>Poales</taxon>
        <taxon>Poaceae</taxon>
        <taxon>PACMAD clade</taxon>
        <taxon>Arundinoideae</taxon>
        <taxon>Arundineae</taxon>
        <taxon>Arundo</taxon>
    </lineage>
</organism>
<reference evidence="1" key="2">
    <citation type="journal article" date="2015" name="Data Brief">
        <title>Shoot transcriptome of the giant reed, Arundo donax.</title>
        <authorList>
            <person name="Barrero R.A."/>
            <person name="Guerrero F.D."/>
            <person name="Moolhuijzen P."/>
            <person name="Goolsby J.A."/>
            <person name="Tidwell J."/>
            <person name="Bellgard S.E."/>
            <person name="Bellgard M.I."/>
        </authorList>
    </citation>
    <scope>NUCLEOTIDE SEQUENCE</scope>
    <source>
        <tissue evidence="1">Shoot tissue taken approximately 20 cm above the soil surface</tissue>
    </source>
</reference>
<proteinExistence type="predicted"/>
<protein>
    <submittedName>
        <fullName evidence="1">Uncharacterized protein</fullName>
    </submittedName>
</protein>
<dbReference type="AlphaFoldDB" id="A0A0A9D7D8"/>
<sequence>MSPLSVNTIMGIPFCGRNIAETGDSRKSEFLKKFNATSIPVITFFGSKILLKDEISDDQFLRCFMVVALPTFLCPNSSTYPSLKYFFPLIEAGTVDEWD</sequence>
<dbReference type="EMBL" id="GBRH01216320">
    <property type="protein sequence ID" value="JAD81575.1"/>
    <property type="molecule type" value="Transcribed_RNA"/>
</dbReference>
<accession>A0A0A9D7D8</accession>
<name>A0A0A9D7D8_ARUDO</name>
<dbReference type="PANTHER" id="PTHR34835:SF60">
    <property type="entry name" value="OS10G0490300 PROTEIN"/>
    <property type="match status" value="1"/>
</dbReference>
<dbReference type="PANTHER" id="PTHR34835">
    <property type="entry name" value="OS07G0283600 PROTEIN-RELATED"/>
    <property type="match status" value="1"/>
</dbReference>
<reference evidence="1" key="1">
    <citation type="submission" date="2014-09" db="EMBL/GenBank/DDBJ databases">
        <authorList>
            <person name="Magalhaes I.L.F."/>
            <person name="Oliveira U."/>
            <person name="Santos F.R."/>
            <person name="Vidigal T.H.D.A."/>
            <person name="Brescovit A.D."/>
            <person name="Santos A.J."/>
        </authorList>
    </citation>
    <scope>NUCLEOTIDE SEQUENCE</scope>
    <source>
        <tissue evidence="1">Shoot tissue taken approximately 20 cm above the soil surface</tissue>
    </source>
</reference>